<dbReference type="EMBL" id="CP053661">
    <property type="protein sequence ID" value="QKD82322.1"/>
    <property type="molecule type" value="Genomic_DNA"/>
</dbReference>
<gene>
    <name evidence="1" type="ORF">HPC62_09115</name>
</gene>
<name>A0A6M8B854_9CYAN</name>
<keyword evidence="2" id="KW-1185">Reference proteome</keyword>
<evidence type="ECO:0000313" key="1">
    <source>
        <dbReference type="EMBL" id="QKD82322.1"/>
    </source>
</evidence>
<dbReference type="Proteomes" id="UP000505210">
    <property type="component" value="Chromosome"/>
</dbReference>
<organism evidence="1 2">
    <name type="scientific">Thermoleptolyngbya sichuanensis A183</name>
    <dbReference type="NCBI Taxonomy" id="2737172"/>
    <lineage>
        <taxon>Bacteria</taxon>
        <taxon>Bacillati</taxon>
        <taxon>Cyanobacteriota</taxon>
        <taxon>Cyanophyceae</taxon>
        <taxon>Oculatellales</taxon>
        <taxon>Oculatellaceae</taxon>
        <taxon>Thermoleptolyngbya</taxon>
        <taxon>Thermoleptolyngbya sichuanensis</taxon>
    </lineage>
</organism>
<protein>
    <submittedName>
        <fullName evidence="1">Uncharacterized protein</fullName>
    </submittedName>
</protein>
<accession>A0A6M8B854</accession>
<dbReference type="KEGG" id="theu:HPC62_09115"/>
<evidence type="ECO:0000313" key="2">
    <source>
        <dbReference type="Proteomes" id="UP000505210"/>
    </source>
</evidence>
<sequence>MELASDSYPVRAFIRHKAKMRVLEAESMGIGCLAFDEPLLQELSTTLFQSERGAAIFIAYPNRQAAEAIEDQFALELAETYRYIKQRKMDTQVQRLNSLL</sequence>
<dbReference type="RefSeq" id="WP_172355014.1">
    <property type="nucleotide sequence ID" value="NZ_CP053661.1"/>
</dbReference>
<proteinExistence type="predicted"/>
<dbReference type="AlphaFoldDB" id="A0A6M8B854"/>
<reference evidence="1 2" key="1">
    <citation type="submission" date="2020-05" db="EMBL/GenBank/DDBJ databases">
        <title>Complete genome sequence of of a novel Thermoleptolyngbya strain isolated from hot springs of Ganzi, Sichuan China.</title>
        <authorList>
            <person name="Tang J."/>
            <person name="Daroch M."/>
            <person name="Li L."/>
            <person name="Waleron K."/>
            <person name="Waleron M."/>
            <person name="Waleron M."/>
        </authorList>
    </citation>
    <scope>NUCLEOTIDE SEQUENCE [LARGE SCALE GENOMIC DNA]</scope>
    <source>
        <strain evidence="1 2">PKUAC-SCTA183</strain>
    </source>
</reference>